<keyword evidence="2" id="KW-1185">Reference proteome</keyword>
<reference evidence="1 2" key="1">
    <citation type="submission" date="2013-08" db="EMBL/GenBank/DDBJ databases">
        <authorList>
            <person name="Weinstock G."/>
            <person name="Sodergren E."/>
            <person name="Wylie T."/>
            <person name="Fulton L."/>
            <person name="Fulton R."/>
            <person name="Fronick C."/>
            <person name="O'Laughlin M."/>
            <person name="Godfrey J."/>
            <person name="Miner T."/>
            <person name="Herter B."/>
            <person name="Appelbaum E."/>
            <person name="Cordes M."/>
            <person name="Lek S."/>
            <person name="Wollam A."/>
            <person name="Pepin K.H."/>
            <person name="Palsikar V.B."/>
            <person name="Mitreva M."/>
            <person name="Wilson R.K."/>
        </authorList>
    </citation>
    <scope>NUCLEOTIDE SEQUENCE [LARGE SCALE GENOMIC DNA]</scope>
    <source>
        <strain evidence="1 2">ATCC BAA-474</strain>
    </source>
</reference>
<protein>
    <submittedName>
        <fullName evidence="1">Uncharacterized protein</fullName>
    </submittedName>
</protein>
<organism evidence="1 2">
    <name type="scientific">Cetobacterium somerae ATCC BAA-474</name>
    <dbReference type="NCBI Taxonomy" id="1319815"/>
    <lineage>
        <taxon>Bacteria</taxon>
        <taxon>Fusobacteriati</taxon>
        <taxon>Fusobacteriota</taxon>
        <taxon>Fusobacteriia</taxon>
        <taxon>Fusobacteriales</taxon>
        <taxon>Fusobacteriaceae</taxon>
        <taxon>Cetobacterium</taxon>
    </lineage>
</organism>
<evidence type="ECO:0000313" key="1">
    <source>
        <dbReference type="EMBL" id="ERT68318.1"/>
    </source>
</evidence>
<comment type="caution">
    <text evidence="1">The sequence shown here is derived from an EMBL/GenBank/DDBJ whole genome shotgun (WGS) entry which is preliminary data.</text>
</comment>
<dbReference type="RefSeq" id="WP_023051243.1">
    <property type="nucleotide sequence ID" value="NZ_CP173062.2"/>
</dbReference>
<dbReference type="EMBL" id="AXZF01000067">
    <property type="protein sequence ID" value="ERT68318.1"/>
    <property type="molecule type" value="Genomic_DNA"/>
</dbReference>
<proteinExistence type="predicted"/>
<evidence type="ECO:0000313" key="2">
    <source>
        <dbReference type="Proteomes" id="UP000017081"/>
    </source>
</evidence>
<dbReference type="AlphaFoldDB" id="U7VC04"/>
<accession>U7VC04</accession>
<dbReference type="STRING" id="1319815.HMPREF0202_01707"/>
<dbReference type="Proteomes" id="UP000017081">
    <property type="component" value="Unassembled WGS sequence"/>
</dbReference>
<name>U7VC04_9FUSO</name>
<sequence length="178" mass="20591">MKRIIVCVLVIISTLSYSEGQAKKRVGLLSEKQMESLKEKMSNLFSKEDNLDQMITKLKKGELGYKAISTEENENSLKMKFVVNDKVLHYVIYKNKKSYEKDLNSFLKDDFFTHLKEESFDKNYKLIMLDPVISSPTYGKWYAIVGQNQIIKASGDDFDSAKTNIDEFYDRLKKLGGK</sequence>
<gene>
    <name evidence="1" type="ORF">HMPREF0202_01707</name>
</gene>
<dbReference type="HOGENOM" id="CLU_1508009_0_0_0"/>